<dbReference type="SMART" id="SM00091">
    <property type="entry name" value="PAS"/>
    <property type="match status" value="1"/>
</dbReference>
<comment type="cofactor">
    <cofactor evidence="1">
        <name>Mg(2+)</name>
        <dbReference type="ChEBI" id="CHEBI:18420"/>
    </cofactor>
</comment>
<dbReference type="SUPFAM" id="SSF141868">
    <property type="entry name" value="EAL domain-like"/>
    <property type="match status" value="1"/>
</dbReference>
<evidence type="ECO:0000256" key="1">
    <source>
        <dbReference type="ARBA" id="ARBA00001946"/>
    </source>
</evidence>
<dbReference type="InterPro" id="IPR043128">
    <property type="entry name" value="Rev_trsase/Diguanyl_cyclase"/>
</dbReference>
<dbReference type="PROSITE" id="PS50887">
    <property type="entry name" value="GGDEF"/>
    <property type="match status" value="1"/>
</dbReference>
<feature type="domain" description="PAS" evidence="5">
    <location>
        <begin position="386"/>
        <end position="433"/>
    </location>
</feature>
<dbReference type="EMBL" id="CP038033">
    <property type="protein sequence ID" value="QBQ55507.1"/>
    <property type="molecule type" value="Genomic_DNA"/>
</dbReference>
<dbReference type="AlphaFoldDB" id="A0A4P7C1J8"/>
<dbReference type="InterPro" id="IPR000014">
    <property type="entry name" value="PAS"/>
</dbReference>
<feature type="domain" description="PAC" evidence="6">
    <location>
        <begin position="459"/>
        <end position="511"/>
    </location>
</feature>
<dbReference type="SMART" id="SM00065">
    <property type="entry name" value="GAF"/>
    <property type="match status" value="1"/>
</dbReference>
<evidence type="ECO:0000259" key="5">
    <source>
        <dbReference type="PROSITE" id="PS50112"/>
    </source>
</evidence>
<evidence type="ECO:0000256" key="3">
    <source>
        <dbReference type="ARBA" id="ARBA00022636"/>
    </source>
</evidence>
<dbReference type="FunFam" id="3.30.70.270:FF:000001">
    <property type="entry name" value="Diguanylate cyclase domain protein"/>
    <property type="match status" value="1"/>
</dbReference>
<dbReference type="InterPro" id="IPR000160">
    <property type="entry name" value="GGDEF_dom"/>
</dbReference>
<keyword evidence="3" id="KW-0973">c-di-GMP</keyword>
<dbReference type="InterPro" id="IPR003018">
    <property type="entry name" value="GAF"/>
</dbReference>
<dbReference type="InterPro" id="IPR035965">
    <property type="entry name" value="PAS-like_dom_sf"/>
</dbReference>
<dbReference type="InterPro" id="IPR001633">
    <property type="entry name" value="EAL_dom"/>
</dbReference>
<dbReference type="PROSITE" id="PS50883">
    <property type="entry name" value="EAL"/>
    <property type="match status" value="1"/>
</dbReference>
<dbReference type="InterPro" id="IPR029787">
    <property type="entry name" value="Nucleotide_cyclase"/>
</dbReference>
<dbReference type="InterPro" id="IPR001610">
    <property type="entry name" value="PAC"/>
</dbReference>
<keyword evidence="10" id="KW-1185">Reference proteome</keyword>
<organism evidence="9 10">
    <name type="scientific">Nitrosococcus wardiae</name>
    <dbReference type="NCBI Taxonomy" id="1814290"/>
    <lineage>
        <taxon>Bacteria</taxon>
        <taxon>Pseudomonadati</taxon>
        <taxon>Pseudomonadota</taxon>
        <taxon>Gammaproteobacteria</taxon>
        <taxon>Chromatiales</taxon>
        <taxon>Chromatiaceae</taxon>
        <taxon>Nitrosococcus</taxon>
    </lineage>
</organism>
<dbReference type="InterPro" id="IPR029016">
    <property type="entry name" value="GAF-like_dom_sf"/>
</dbReference>
<dbReference type="PANTHER" id="PTHR44757">
    <property type="entry name" value="DIGUANYLATE CYCLASE DGCP"/>
    <property type="match status" value="1"/>
</dbReference>
<evidence type="ECO:0000313" key="10">
    <source>
        <dbReference type="Proteomes" id="UP000294325"/>
    </source>
</evidence>
<dbReference type="CDD" id="cd01949">
    <property type="entry name" value="GGDEF"/>
    <property type="match status" value="1"/>
</dbReference>
<evidence type="ECO:0000259" key="8">
    <source>
        <dbReference type="PROSITE" id="PS50887"/>
    </source>
</evidence>
<feature type="domain" description="GGDEF" evidence="8">
    <location>
        <begin position="543"/>
        <end position="676"/>
    </location>
</feature>
<dbReference type="InterPro" id="IPR052155">
    <property type="entry name" value="Biofilm_reg_signaling"/>
</dbReference>
<dbReference type="PROSITE" id="PS50113">
    <property type="entry name" value="PAC"/>
    <property type="match status" value="1"/>
</dbReference>
<dbReference type="NCBIfam" id="TIGR00229">
    <property type="entry name" value="sensory_box"/>
    <property type="match status" value="1"/>
</dbReference>
<dbReference type="FunFam" id="3.20.20.450:FF:000001">
    <property type="entry name" value="Cyclic di-GMP phosphodiesterase yahA"/>
    <property type="match status" value="1"/>
</dbReference>
<dbReference type="Proteomes" id="UP000294325">
    <property type="component" value="Chromosome"/>
</dbReference>
<dbReference type="Gene3D" id="3.20.20.450">
    <property type="entry name" value="EAL domain"/>
    <property type="match status" value="1"/>
</dbReference>
<protein>
    <recommendedName>
        <fullName evidence="2">cyclic-guanylate-specific phosphodiesterase</fullName>
        <ecNumber evidence="2">3.1.4.52</ecNumber>
    </recommendedName>
</protein>
<dbReference type="NCBIfam" id="TIGR00254">
    <property type="entry name" value="GGDEF"/>
    <property type="match status" value="1"/>
</dbReference>
<dbReference type="EC" id="3.1.4.52" evidence="2"/>
<dbReference type="RefSeq" id="WP_134358766.1">
    <property type="nucleotide sequence ID" value="NZ_CP038033.1"/>
</dbReference>
<dbReference type="CDD" id="cd00130">
    <property type="entry name" value="PAS"/>
    <property type="match status" value="1"/>
</dbReference>
<dbReference type="Pfam" id="PF13426">
    <property type="entry name" value="PAS_9"/>
    <property type="match status" value="1"/>
</dbReference>
<dbReference type="SUPFAM" id="SSF55785">
    <property type="entry name" value="PYP-like sensor domain (PAS domain)"/>
    <property type="match status" value="1"/>
</dbReference>
<dbReference type="PROSITE" id="PS50112">
    <property type="entry name" value="PAS"/>
    <property type="match status" value="1"/>
</dbReference>
<dbReference type="Pfam" id="PF01590">
    <property type="entry name" value="GAF"/>
    <property type="match status" value="1"/>
</dbReference>
<comment type="catalytic activity">
    <reaction evidence="4">
        <text>3',3'-c-di-GMP + H2O = 5'-phosphoguanylyl(3'-&gt;5')guanosine + H(+)</text>
        <dbReference type="Rhea" id="RHEA:24902"/>
        <dbReference type="ChEBI" id="CHEBI:15377"/>
        <dbReference type="ChEBI" id="CHEBI:15378"/>
        <dbReference type="ChEBI" id="CHEBI:58754"/>
        <dbReference type="ChEBI" id="CHEBI:58805"/>
        <dbReference type="EC" id="3.1.4.52"/>
    </reaction>
    <physiologicalReaction direction="left-to-right" evidence="4">
        <dbReference type="Rhea" id="RHEA:24903"/>
    </physiologicalReaction>
</comment>
<dbReference type="SUPFAM" id="SSF55073">
    <property type="entry name" value="Nucleotide cyclase"/>
    <property type="match status" value="1"/>
</dbReference>
<dbReference type="SUPFAM" id="SSF55781">
    <property type="entry name" value="GAF domain-like"/>
    <property type="match status" value="2"/>
</dbReference>
<dbReference type="Gene3D" id="3.30.450.20">
    <property type="entry name" value="PAS domain"/>
    <property type="match status" value="1"/>
</dbReference>
<evidence type="ECO:0000313" key="9">
    <source>
        <dbReference type="EMBL" id="QBQ55507.1"/>
    </source>
</evidence>
<evidence type="ECO:0000256" key="2">
    <source>
        <dbReference type="ARBA" id="ARBA00012282"/>
    </source>
</evidence>
<dbReference type="SMART" id="SM00086">
    <property type="entry name" value="PAC"/>
    <property type="match status" value="1"/>
</dbReference>
<sequence>MINKKVEVSHRYDVLLEMMAHAAEQLLYSPHWEKNIHNVLERLGKTVGACRTFVFENHRDKEGQLLTSQRYEWAAPGVQPQINNPELQNFSYEAGGFQRWITLLSKDHVIHGRSRDFPSPESAILLRHGIQSTAVVPIFVRDGWWGFIGFDNTRHERLFSLAEENALKTLASIFGAAISWESITRDQEKNRHQLERLLSKERSHHQLFDAIGRIQSLFIQDANPSVLFGNVLQEALALSESQLGFLSEVRYKKTGTSYLRTLAIGNTTCDNGQCYLQATCSLSGAELAKLKTLFCDAITNGKAVIANNVPNDPQISGVLSSDSQIKRFLGLPFYHHGSLLGIVGVANRHKPYDKRLIEYLDPLLSTCGSILDAYHNDQRRRDAESRLRLTAKVFESTIEGVIITDARAYILDVNKAFTHITGVVRREIIGQHLSVLRTKQEEPISFQKIWRSIKSTGQWQGELWSQRQNGETFPAWMTVSAVRNSKEEITHYVAVFSDITIRKQTEQRLYYLAHHDTLTGLPNRTLFLDRLKHAISQAHRRNHRVAVLFIDLDRFKFINDTLGHRIGDILLKQVAKRMQANIRTEDTIARLGGDEFTVIIESFTDTSVIPLIARKIINACEKPFNINGKELFVSASIGISLYPEDGYDAGMLLQHADAAMYRAKEKGKNSYQFFTPEINAAAAEHLALENRLRKAIAQEEFQLYYQPIMDMESGAIVSVEALIRWINPELGLIHPDKFIPLAEETGLIIPIGEWVLQTACAQAKIWNQENTYPLRIAINLSARQFQQIDFLERMLDILKKTELLPNRLELELTESMIMDNMDASLETLNALKKMGCQISLDDFGTGYSSLAYLKRFPIDTVKIDHSFVRDISIDPDDAAITTAVTTMAHSLRRKVVAEGVETQEQLEFLDNIGVNGVQGYFISYPAPAENLTQLLQEKHYINHDLLRL</sequence>
<gene>
    <name evidence="9" type="ORF">E3U44_14065</name>
</gene>
<reference evidence="9 10" key="1">
    <citation type="submission" date="2019-03" db="EMBL/GenBank/DDBJ databases">
        <title>The genome sequence of Nitrosococcus wardiae strain D1FHST reveals the archetypal metabolic capacity of ammonia-oxidizing Gammaproteobacteria.</title>
        <authorList>
            <person name="Wang L."/>
            <person name="Lim C.K."/>
            <person name="Hanson T.E."/>
            <person name="Dang H."/>
            <person name="Klotz M.G."/>
        </authorList>
    </citation>
    <scope>NUCLEOTIDE SEQUENCE [LARGE SCALE GENOMIC DNA]</scope>
    <source>
        <strain evidence="9 10">D1FHS</strain>
    </source>
</reference>
<dbReference type="Pfam" id="PF00563">
    <property type="entry name" value="EAL"/>
    <property type="match status" value="1"/>
</dbReference>
<accession>A0A4P7C1J8</accession>
<dbReference type="PANTHER" id="PTHR44757:SF2">
    <property type="entry name" value="BIOFILM ARCHITECTURE MAINTENANCE PROTEIN MBAA"/>
    <property type="match status" value="1"/>
</dbReference>
<evidence type="ECO:0000259" key="6">
    <source>
        <dbReference type="PROSITE" id="PS50113"/>
    </source>
</evidence>
<proteinExistence type="predicted"/>
<dbReference type="SMART" id="SM00052">
    <property type="entry name" value="EAL"/>
    <property type="match status" value="1"/>
</dbReference>
<evidence type="ECO:0000259" key="7">
    <source>
        <dbReference type="PROSITE" id="PS50883"/>
    </source>
</evidence>
<feature type="domain" description="EAL" evidence="7">
    <location>
        <begin position="685"/>
        <end position="939"/>
    </location>
</feature>
<dbReference type="CDD" id="cd01948">
    <property type="entry name" value="EAL"/>
    <property type="match status" value="1"/>
</dbReference>
<dbReference type="InterPro" id="IPR000700">
    <property type="entry name" value="PAS-assoc_C"/>
</dbReference>
<evidence type="ECO:0000256" key="4">
    <source>
        <dbReference type="ARBA" id="ARBA00051114"/>
    </source>
</evidence>
<dbReference type="Pfam" id="PF00990">
    <property type="entry name" value="GGDEF"/>
    <property type="match status" value="1"/>
</dbReference>
<dbReference type="OrthoDB" id="8553030at2"/>
<dbReference type="KEGG" id="nwr:E3U44_14065"/>
<dbReference type="Gene3D" id="3.30.70.270">
    <property type="match status" value="1"/>
</dbReference>
<dbReference type="Pfam" id="PF13185">
    <property type="entry name" value="GAF_2"/>
    <property type="match status" value="1"/>
</dbReference>
<name>A0A4P7C1J8_9GAMM</name>
<dbReference type="SMART" id="SM00267">
    <property type="entry name" value="GGDEF"/>
    <property type="match status" value="1"/>
</dbReference>
<dbReference type="InterPro" id="IPR035919">
    <property type="entry name" value="EAL_sf"/>
</dbReference>
<dbReference type="Gene3D" id="3.30.450.40">
    <property type="match status" value="2"/>
</dbReference>
<dbReference type="GO" id="GO:0071732">
    <property type="term" value="P:cellular response to nitric oxide"/>
    <property type="evidence" value="ECO:0007669"/>
    <property type="project" value="UniProtKB-ARBA"/>
</dbReference>
<dbReference type="GO" id="GO:0071111">
    <property type="term" value="F:cyclic-guanylate-specific phosphodiesterase activity"/>
    <property type="evidence" value="ECO:0007669"/>
    <property type="project" value="UniProtKB-EC"/>
</dbReference>